<dbReference type="SMART" id="SM00345">
    <property type="entry name" value="HTH_GNTR"/>
    <property type="match status" value="1"/>
</dbReference>
<proteinExistence type="predicted"/>
<keyword evidence="1" id="KW-0805">Transcription regulation</keyword>
<dbReference type="KEGG" id="bcai:K788_0001701"/>
<dbReference type="CDD" id="cd07377">
    <property type="entry name" value="WHTH_GntR"/>
    <property type="match status" value="1"/>
</dbReference>
<dbReference type="SUPFAM" id="SSF46785">
    <property type="entry name" value="Winged helix' DNA-binding domain"/>
    <property type="match status" value="1"/>
</dbReference>
<protein>
    <submittedName>
        <fullName evidence="5">Transcriptional regulator, GntR family</fullName>
    </submittedName>
</protein>
<dbReference type="GO" id="GO:0003677">
    <property type="term" value="F:DNA binding"/>
    <property type="evidence" value="ECO:0007669"/>
    <property type="project" value="UniProtKB-KW"/>
</dbReference>
<dbReference type="SMART" id="SM00895">
    <property type="entry name" value="FCD"/>
    <property type="match status" value="1"/>
</dbReference>
<dbReference type="Pfam" id="PF00392">
    <property type="entry name" value="GntR"/>
    <property type="match status" value="1"/>
</dbReference>
<accession>A0A0P0RM40</accession>
<organism evidence="5 6">
    <name type="scientific">Paraburkholderia caribensis MBA4</name>
    <dbReference type="NCBI Taxonomy" id="1323664"/>
    <lineage>
        <taxon>Bacteria</taxon>
        <taxon>Pseudomonadati</taxon>
        <taxon>Pseudomonadota</taxon>
        <taxon>Betaproteobacteria</taxon>
        <taxon>Burkholderiales</taxon>
        <taxon>Burkholderiaceae</taxon>
        <taxon>Paraburkholderia</taxon>
    </lineage>
</organism>
<dbReference type="InterPro" id="IPR036388">
    <property type="entry name" value="WH-like_DNA-bd_sf"/>
</dbReference>
<dbReference type="AlphaFoldDB" id="A0A0P0RM40"/>
<reference evidence="5 6" key="1">
    <citation type="journal article" date="2014" name="Genome Announc.">
        <title>Draft Genome Sequence of the Haloacid-Degrading Burkholderia caribensis Strain MBA4.</title>
        <authorList>
            <person name="Pan Y."/>
            <person name="Kong K.F."/>
            <person name="Tsang J.S."/>
        </authorList>
    </citation>
    <scope>NUCLEOTIDE SEQUENCE [LARGE SCALE GENOMIC DNA]</scope>
    <source>
        <strain evidence="5 6">MBA4</strain>
        <plasmid evidence="6">Plasmid</plasmid>
    </source>
</reference>
<gene>
    <name evidence="5" type="ORF">K788_0001701</name>
</gene>
<evidence type="ECO:0000313" key="5">
    <source>
        <dbReference type="EMBL" id="ALL69940.1"/>
    </source>
</evidence>
<keyword evidence="5" id="KW-0614">Plasmid</keyword>
<name>A0A0P0RM40_9BURK</name>
<dbReference type="GO" id="GO:0003700">
    <property type="term" value="F:DNA-binding transcription factor activity"/>
    <property type="evidence" value="ECO:0007669"/>
    <property type="project" value="InterPro"/>
</dbReference>
<dbReference type="EMBL" id="CP012748">
    <property type="protein sequence ID" value="ALL69940.1"/>
    <property type="molecule type" value="Genomic_DNA"/>
</dbReference>
<geneLocation type="plasmid" evidence="6"/>
<dbReference type="Pfam" id="PF07729">
    <property type="entry name" value="FCD"/>
    <property type="match status" value="1"/>
</dbReference>
<keyword evidence="3" id="KW-0804">Transcription</keyword>
<sequence>MNFLTKLDQVAERLRERIISGEYQRGHKLKQADIAAELGVSITPVREALKVLEMEGFVVSVPHKGLSVPDIDPEAAREIFGLRVLLERNLTERAVARITKAQIAELRALHREFTALIKAREVYPVRAANVRFHFRLYEIADAPQTLQFVRVLWAKYPFNFHGDQGDRFKQLVTEHGEVVRRLEAGDKAGAVEAMVSHIESGWNRVSKNVLPEFQLIGD</sequence>
<dbReference type="Gene3D" id="1.20.120.530">
    <property type="entry name" value="GntR ligand-binding domain-like"/>
    <property type="match status" value="1"/>
</dbReference>
<evidence type="ECO:0000259" key="4">
    <source>
        <dbReference type="PROSITE" id="PS50949"/>
    </source>
</evidence>
<dbReference type="SUPFAM" id="SSF48008">
    <property type="entry name" value="GntR ligand-binding domain-like"/>
    <property type="match status" value="1"/>
</dbReference>
<evidence type="ECO:0000256" key="3">
    <source>
        <dbReference type="ARBA" id="ARBA00023163"/>
    </source>
</evidence>
<evidence type="ECO:0000313" key="6">
    <source>
        <dbReference type="Proteomes" id="UP000019146"/>
    </source>
</evidence>
<evidence type="ECO:0000256" key="1">
    <source>
        <dbReference type="ARBA" id="ARBA00023015"/>
    </source>
</evidence>
<dbReference type="InterPro" id="IPR036390">
    <property type="entry name" value="WH_DNA-bd_sf"/>
</dbReference>
<keyword evidence="2" id="KW-0238">DNA-binding</keyword>
<dbReference type="PROSITE" id="PS50949">
    <property type="entry name" value="HTH_GNTR"/>
    <property type="match status" value="1"/>
</dbReference>
<dbReference type="PANTHER" id="PTHR43537">
    <property type="entry name" value="TRANSCRIPTIONAL REGULATOR, GNTR FAMILY"/>
    <property type="match status" value="1"/>
</dbReference>
<dbReference type="InterPro" id="IPR000524">
    <property type="entry name" value="Tscrpt_reg_HTH_GntR"/>
</dbReference>
<feature type="domain" description="HTH gntR-type" evidence="4">
    <location>
        <begin position="4"/>
        <end position="71"/>
    </location>
</feature>
<evidence type="ECO:0000256" key="2">
    <source>
        <dbReference type="ARBA" id="ARBA00023125"/>
    </source>
</evidence>
<dbReference type="InterPro" id="IPR011711">
    <property type="entry name" value="GntR_C"/>
</dbReference>
<dbReference type="RefSeq" id="WP_035995158.1">
    <property type="nucleotide sequence ID" value="NZ_CP012748.1"/>
</dbReference>
<dbReference type="Gene3D" id="1.10.10.10">
    <property type="entry name" value="Winged helix-like DNA-binding domain superfamily/Winged helix DNA-binding domain"/>
    <property type="match status" value="1"/>
</dbReference>
<dbReference type="GeneID" id="69973461"/>
<dbReference type="InterPro" id="IPR008920">
    <property type="entry name" value="TF_FadR/GntR_C"/>
</dbReference>
<dbReference type="PANTHER" id="PTHR43537:SF5">
    <property type="entry name" value="UXU OPERON TRANSCRIPTIONAL REGULATOR"/>
    <property type="match status" value="1"/>
</dbReference>
<dbReference type="Proteomes" id="UP000019146">
    <property type="component" value="Plasmid unnamed"/>
</dbReference>